<keyword evidence="3 4" id="KW-0067">ATP-binding</keyword>
<dbReference type="GO" id="GO:0016874">
    <property type="term" value="F:ligase activity"/>
    <property type="evidence" value="ECO:0007669"/>
    <property type="project" value="UniProtKB-KW"/>
</dbReference>
<sequence>MTSINSPTDRALILTRAASILWQMTRTARHDFSDSGVGMSKAGVLILSHCGYSFVENLLIILESRGLKSFVLSSCPAEEQADYRIRTLSGLTHDMVATRNHALSWQDVSRMLTRLNAAGEEVLCCISVWEGYRPLMALANQQLGVTDLPVKQVDLLRDKLTLRNQLNACGLSRTRATLLTPALLPQMACGDHRYFIKPRVGLASCGTFSPCAQTHWRDLEAIRGEIGRDPVYQSAFGAVVQFIAEDYLPGKEYSFEVIALAGQPHVMAIHEKCELTEVSAAVLEDACVSPPVSLTPDDCQRAIAWIHRLFEQLELREGCFHVEARSQDGGWEVIEINPRVGGSFISHSVGIQNGQQDMLAIWLDTLLSQRSQHARLQQQAKLNALAFKVRSDSVTQRGTFFRVYFAHRGRIDSISLRTPPHEPLLSQLFLHEGDEITDASREIFLGQLLWECPRNQLKKQLPALLRESRYAIAVKYHPTTGVNL</sequence>
<evidence type="ECO:0000256" key="4">
    <source>
        <dbReference type="PROSITE-ProRule" id="PRU00409"/>
    </source>
</evidence>
<comment type="caution">
    <text evidence="6">The sequence shown here is derived from an EMBL/GenBank/DDBJ whole genome shotgun (WGS) entry which is preliminary data.</text>
</comment>
<dbReference type="Proteomes" id="UP000335415">
    <property type="component" value="Unassembled WGS sequence"/>
</dbReference>
<evidence type="ECO:0000259" key="5">
    <source>
        <dbReference type="PROSITE" id="PS50975"/>
    </source>
</evidence>
<feature type="domain" description="ATP-grasp" evidence="5">
    <location>
        <begin position="163"/>
        <end position="367"/>
    </location>
</feature>
<proteinExistence type="predicted"/>
<dbReference type="EMBL" id="VYKJ01000002">
    <property type="protein sequence ID" value="KAA9001724.1"/>
    <property type="molecule type" value="Genomic_DNA"/>
</dbReference>
<dbReference type="PROSITE" id="PS50975">
    <property type="entry name" value="ATP_GRASP"/>
    <property type="match status" value="1"/>
</dbReference>
<evidence type="ECO:0000256" key="2">
    <source>
        <dbReference type="ARBA" id="ARBA00022741"/>
    </source>
</evidence>
<reference evidence="6 7" key="1">
    <citation type="submission" date="2019-09" db="EMBL/GenBank/DDBJ databases">
        <authorList>
            <person name="Li Y."/>
        </authorList>
    </citation>
    <scope>NUCLEOTIDE SEQUENCE [LARGE SCALE GENOMIC DNA]</scope>
    <source>
        <strain evidence="6 7">L3-3HA</strain>
    </source>
</reference>
<organism evidence="6 7">
    <name type="scientific">Affinibrenneria salicis</name>
    <dbReference type="NCBI Taxonomy" id="2590031"/>
    <lineage>
        <taxon>Bacteria</taxon>
        <taxon>Pseudomonadati</taxon>
        <taxon>Pseudomonadota</taxon>
        <taxon>Gammaproteobacteria</taxon>
        <taxon>Enterobacterales</taxon>
        <taxon>Pectobacteriaceae</taxon>
        <taxon>Affinibrenneria</taxon>
    </lineage>
</organism>
<keyword evidence="2 4" id="KW-0547">Nucleotide-binding</keyword>
<dbReference type="SUPFAM" id="SSF56059">
    <property type="entry name" value="Glutathione synthetase ATP-binding domain-like"/>
    <property type="match status" value="1"/>
</dbReference>
<dbReference type="Gene3D" id="3.30.470.20">
    <property type="entry name" value="ATP-grasp fold, B domain"/>
    <property type="match status" value="1"/>
</dbReference>
<dbReference type="InterPro" id="IPR011761">
    <property type="entry name" value="ATP-grasp"/>
</dbReference>
<name>A0A5J5G4E3_9GAMM</name>
<accession>A0A5J5G4E3</accession>
<evidence type="ECO:0000313" key="7">
    <source>
        <dbReference type="Proteomes" id="UP000335415"/>
    </source>
</evidence>
<evidence type="ECO:0000256" key="1">
    <source>
        <dbReference type="ARBA" id="ARBA00022598"/>
    </source>
</evidence>
<gene>
    <name evidence="6" type="ORF">FJU30_05365</name>
</gene>
<dbReference type="PANTHER" id="PTHR43585:SF2">
    <property type="entry name" value="ATP-GRASP ENZYME FSQD"/>
    <property type="match status" value="1"/>
</dbReference>
<dbReference type="Pfam" id="PF13535">
    <property type="entry name" value="ATP-grasp_4"/>
    <property type="match status" value="1"/>
</dbReference>
<dbReference type="InterPro" id="IPR052032">
    <property type="entry name" value="ATP-dep_AA_Ligase"/>
</dbReference>
<evidence type="ECO:0000256" key="3">
    <source>
        <dbReference type="ARBA" id="ARBA00022840"/>
    </source>
</evidence>
<dbReference type="OrthoDB" id="9803907at2"/>
<dbReference type="GO" id="GO:0005524">
    <property type="term" value="F:ATP binding"/>
    <property type="evidence" value="ECO:0007669"/>
    <property type="project" value="UniProtKB-UniRule"/>
</dbReference>
<keyword evidence="1" id="KW-0436">Ligase</keyword>
<dbReference type="GO" id="GO:0046872">
    <property type="term" value="F:metal ion binding"/>
    <property type="evidence" value="ECO:0007669"/>
    <property type="project" value="InterPro"/>
</dbReference>
<dbReference type="AlphaFoldDB" id="A0A5J5G4E3"/>
<protein>
    <submittedName>
        <fullName evidence="6">ATP-grasp domain-containing protein</fullName>
    </submittedName>
</protein>
<keyword evidence="7" id="KW-1185">Reference proteome</keyword>
<dbReference type="PANTHER" id="PTHR43585">
    <property type="entry name" value="FUMIPYRROLE BIOSYNTHESIS PROTEIN C"/>
    <property type="match status" value="1"/>
</dbReference>
<evidence type="ECO:0000313" key="6">
    <source>
        <dbReference type="EMBL" id="KAA9001724.1"/>
    </source>
</evidence>